<evidence type="ECO:0000313" key="3">
    <source>
        <dbReference type="Proteomes" id="UP000036938"/>
    </source>
</evidence>
<evidence type="ECO:0000259" key="1">
    <source>
        <dbReference type="PROSITE" id="PS50871"/>
    </source>
</evidence>
<dbReference type="InterPro" id="IPR008983">
    <property type="entry name" value="Tumour_necrosis_fac-like_dom"/>
</dbReference>
<feature type="domain" description="C1q" evidence="1">
    <location>
        <begin position="224"/>
        <end position="363"/>
    </location>
</feature>
<organism evidence="2 3">
    <name type="scientific">Pseudaestuariivita atlantica</name>
    <dbReference type="NCBI Taxonomy" id="1317121"/>
    <lineage>
        <taxon>Bacteria</taxon>
        <taxon>Pseudomonadati</taxon>
        <taxon>Pseudomonadota</taxon>
        <taxon>Alphaproteobacteria</taxon>
        <taxon>Rhodobacterales</taxon>
        <taxon>Paracoccaceae</taxon>
        <taxon>Pseudaestuariivita</taxon>
    </lineage>
</organism>
<accession>A0A0L1JKG8</accession>
<dbReference type="InterPro" id="IPR001073">
    <property type="entry name" value="C1q_dom"/>
</dbReference>
<dbReference type="RefSeq" id="WP_050532405.1">
    <property type="nucleotide sequence ID" value="NZ_AQQZ01000011.1"/>
</dbReference>
<dbReference type="PATRIC" id="fig|1317121.7.peg.794"/>
<comment type="caution">
    <text evidence="2">The sequence shown here is derived from an EMBL/GenBank/DDBJ whole genome shotgun (WGS) entry which is preliminary data.</text>
</comment>
<dbReference type="SUPFAM" id="SSF49842">
    <property type="entry name" value="TNF-like"/>
    <property type="match status" value="1"/>
</dbReference>
<dbReference type="Gene3D" id="2.60.120.40">
    <property type="match status" value="1"/>
</dbReference>
<protein>
    <recommendedName>
        <fullName evidence="1">C1q domain-containing protein</fullName>
    </recommendedName>
</protein>
<gene>
    <name evidence="2" type="ORF">ATO11_18485</name>
</gene>
<proteinExistence type="predicted"/>
<dbReference type="EMBL" id="AQQZ01000011">
    <property type="protein sequence ID" value="KNG92245.1"/>
    <property type="molecule type" value="Genomic_DNA"/>
</dbReference>
<evidence type="ECO:0000313" key="2">
    <source>
        <dbReference type="EMBL" id="KNG92245.1"/>
    </source>
</evidence>
<dbReference type="Pfam" id="PF10983">
    <property type="entry name" value="DUF2793"/>
    <property type="match status" value="1"/>
</dbReference>
<sequence length="363" mass="38392">MSEPTPTLSLPLLAPAQAQKHVTHNEAIQALDTLVQLSVLADDLADPPTAPAAGDSYILPTAPTGAWAGHAGEVTTFNGEAWLFYVPVAGWIAYVADSQSSGTGAVFVHDGTAWGGLPLGALQAITRLGLNTTADAANPFAARLNNALWTALEAGQGGTGALTQTLNRETGGSDLGLVLQENYVTQAILGMFGSDPFRLSLSTDGTNFNDALIADRATGRVTLPNLPRFKGITNFDNFAPVATWVRIAINQMESNDQGVFDAVTSLFTAPEDGTYAFHATLLFKQDTTETVRMRGRFLVNDTTVITGSYGENTGPHKSEETTLDVHGMAALTAGDTVEFQGYMRANQGYFAADGTAFWGWKIG</sequence>
<dbReference type="Proteomes" id="UP000036938">
    <property type="component" value="Unassembled WGS sequence"/>
</dbReference>
<dbReference type="OrthoDB" id="564699at2"/>
<name>A0A0L1JKG8_9RHOB</name>
<dbReference type="InterPro" id="IPR021251">
    <property type="entry name" value="DUF2793"/>
</dbReference>
<reference evidence="2 3" key="1">
    <citation type="journal article" date="2015" name="Int. J. Syst. Evol. Microbiol.">
        <title>Aestuariivita atlantica sp. nov., isolated from deep sea sediment of the Atlantic Ocean.</title>
        <authorList>
            <person name="Li G."/>
            <person name="Lai Q."/>
            <person name="Du Y."/>
            <person name="Liu X."/>
            <person name="Sun F."/>
            <person name="Shao Z."/>
        </authorList>
    </citation>
    <scope>NUCLEOTIDE SEQUENCE [LARGE SCALE GENOMIC DNA]</scope>
    <source>
        <strain evidence="2 3">22II-S11-z3</strain>
    </source>
</reference>
<dbReference type="STRING" id="1317121.ATO11_18485"/>
<dbReference type="PROSITE" id="PS50871">
    <property type="entry name" value="C1Q"/>
    <property type="match status" value="1"/>
</dbReference>
<dbReference type="AlphaFoldDB" id="A0A0L1JKG8"/>
<keyword evidence="3" id="KW-1185">Reference proteome</keyword>